<evidence type="ECO:0000313" key="5">
    <source>
        <dbReference type="Proteomes" id="UP000759537"/>
    </source>
</evidence>
<protein>
    <recommendedName>
        <fullName evidence="3">DUF6535 domain-containing protein</fullName>
    </recommendedName>
</protein>
<reference evidence="4" key="2">
    <citation type="journal article" date="2020" name="Nat. Commun.">
        <title>Large-scale genome sequencing of mycorrhizal fungi provides insights into the early evolution of symbiotic traits.</title>
        <authorList>
            <person name="Miyauchi S."/>
            <person name="Kiss E."/>
            <person name="Kuo A."/>
            <person name="Drula E."/>
            <person name="Kohler A."/>
            <person name="Sanchez-Garcia M."/>
            <person name="Morin E."/>
            <person name="Andreopoulos B."/>
            <person name="Barry K.W."/>
            <person name="Bonito G."/>
            <person name="Buee M."/>
            <person name="Carver A."/>
            <person name="Chen C."/>
            <person name="Cichocki N."/>
            <person name="Clum A."/>
            <person name="Culley D."/>
            <person name="Crous P.W."/>
            <person name="Fauchery L."/>
            <person name="Girlanda M."/>
            <person name="Hayes R.D."/>
            <person name="Keri Z."/>
            <person name="LaButti K."/>
            <person name="Lipzen A."/>
            <person name="Lombard V."/>
            <person name="Magnuson J."/>
            <person name="Maillard F."/>
            <person name="Murat C."/>
            <person name="Nolan M."/>
            <person name="Ohm R.A."/>
            <person name="Pangilinan J."/>
            <person name="Pereira M.F."/>
            <person name="Perotto S."/>
            <person name="Peter M."/>
            <person name="Pfister S."/>
            <person name="Riley R."/>
            <person name="Sitrit Y."/>
            <person name="Stielow J.B."/>
            <person name="Szollosi G."/>
            <person name="Zifcakova L."/>
            <person name="Stursova M."/>
            <person name="Spatafora J.W."/>
            <person name="Tedersoo L."/>
            <person name="Vaario L.M."/>
            <person name="Yamada A."/>
            <person name="Yan M."/>
            <person name="Wang P."/>
            <person name="Xu J."/>
            <person name="Bruns T."/>
            <person name="Baldrian P."/>
            <person name="Vilgalys R."/>
            <person name="Dunand C."/>
            <person name="Henrissat B."/>
            <person name="Grigoriev I.V."/>
            <person name="Hibbett D."/>
            <person name="Nagy L.G."/>
            <person name="Martin F.M."/>
        </authorList>
    </citation>
    <scope>NUCLEOTIDE SEQUENCE</scope>
    <source>
        <strain evidence="4">Prilba</strain>
    </source>
</reference>
<dbReference type="Proteomes" id="UP000759537">
    <property type="component" value="Unassembled WGS sequence"/>
</dbReference>
<evidence type="ECO:0000259" key="3">
    <source>
        <dbReference type="Pfam" id="PF20153"/>
    </source>
</evidence>
<feature type="transmembrane region" description="Helical" evidence="2">
    <location>
        <begin position="218"/>
        <end position="241"/>
    </location>
</feature>
<keyword evidence="2" id="KW-0472">Membrane</keyword>
<comment type="caution">
    <text evidence="4">The sequence shown here is derived from an EMBL/GenBank/DDBJ whole genome shotgun (WGS) entry which is preliminary data.</text>
</comment>
<dbReference type="AlphaFoldDB" id="A0A9P5TDY1"/>
<keyword evidence="5" id="KW-1185">Reference proteome</keyword>
<dbReference type="Pfam" id="PF20153">
    <property type="entry name" value="DUF6535"/>
    <property type="match status" value="1"/>
</dbReference>
<organism evidence="4 5">
    <name type="scientific">Russula ochroleuca</name>
    <dbReference type="NCBI Taxonomy" id="152965"/>
    <lineage>
        <taxon>Eukaryota</taxon>
        <taxon>Fungi</taxon>
        <taxon>Dikarya</taxon>
        <taxon>Basidiomycota</taxon>
        <taxon>Agaricomycotina</taxon>
        <taxon>Agaricomycetes</taxon>
        <taxon>Russulales</taxon>
        <taxon>Russulaceae</taxon>
        <taxon>Russula</taxon>
    </lineage>
</organism>
<feature type="compositionally biased region" description="Basic and acidic residues" evidence="1">
    <location>
        <begin position="32"/>
        <end position="44"/>
    </location>
</feature>
<evidence type="ECO:0000256" key="2">
    <source>
        <dbReference type="SAM" id="Phobius"/>
    </source>
</evidence>
<sequence length="977" mass="109481">MSPPPMTGPASLGIDSEAHLAVSQAFGSAEIHGGKDRLSEREDGSSQAPTSTTETQAVSEVQQARSRRQARPDRLFSENPPRGDGFPVGDTASHQEAPEVRMIGDFDDSANALWTLYGKEAKSHDESRIQTLKDDMDGVLIFAGLFSATLTSFLIDTKQNLQASPADQTVYYLQQNVAMLNQISRQLSSLAPQVVIPSDPPSPYPSFKPFSSAIRVNAFWFIALVFSLSAALLAILVQQWVRGYMHVFQRYSHPLKSARLRQYLHDGSHGWYMPVMADAVPGLVHISLFLFFVGLGDFVLDINTAVGINTLIPITICGLIYSFTMFAPVIYPQSPYQNTFSALIWYLTQKIHGRRYKDRASSGILKPVSSNMADGQMQLAMEETEKRKGRDERAIRWLVSNLTEDAEMESFAMAIPGSFHTEWGIEVWKSVAEVKGDEHSNKDSDWDPLATRPLTAMNLAVPVSYLDPPSSHLSTSRSLFGPIARLARMRTAKRFSTDVETHQMAMYPSHIRSASGFAPTNGKNILYELSSRVARLLETCDNHGLFANEESWRRRTRAGVETAASLVFYANAEPGWFGDICKLLSEIGDVEKIPESTAARSDQLFVMRWTCLSILAIRRTLNDEWLTMHATWAVMSFALLQSEDGTVDERALRNVQKIDESFGKAWKCLRELYVALFYPRGTNPTEDQVKEILSNHRYQIAELERIKVEADRMQDVNISDLQHGMDRVTHKLTGQLPGVQFDVLRTEPVPLSQALELFSASVKPQLILPRQRLQSLCSIGPKLRDIIEGRSSEPYSTTIEGLKPLEKVPTRPKLAGHLMERQLWRLHDLRHGSGLGFTVEVFFLALRQLLSISSSKEPYIALFIGTFRAIISDWEKYKYSFGTQQVLLNLVCDLAAQDRGIFSGYAYPSYITDELLVLLGNMLEGEKGSHIDKAVRELRAARLWLHGERQKFLDKVLEVITRPKPPAHGTPALPSIS</sequence>
<feature type="domain" description="DUF6535" evidence="3">
    <location>
        <begin position="114"/>
        <end position="300"/>
    </location>
</feature>
<gene>
    <name evidence="4" type="ORF">DFH94DRAFT_3487</name>
</gene>
<keyword evidence="2" id="KW-1133">Transmembrane helix</keyword>
<feature type="compositionally biased region" description="Polar residues" evidence="1">
    <location>
        <begin position="45"/>
        <end position="64"/>
    </location>
</feature>
<feature type="region of interest" description="Disordered" evidence="1">
    <location>
        <begin position="23"/>
        <end position="92"/>
    </location>
</feature>
<evidence type="ECO:0000313" key="4">
    <source>
        <dbReference type="EMBL" id="KAF8486831.1"/>
    </source>
</evidence>
<accession>A0A9P5TDY1</accession>
<name>A0A9P5TDY1_9AGAM</name>
<reference evidence="4" key="1">
    <citation type="submission" date="2019-10" db="EMBL/GenBank/DDBJ databases">
        <authorList>
            <consortium name="DOE Joint Genome Institute"/>
            <person name="Kuo A."/>
            <person name="Miyauchi S."/>
            <person name="Kiss E."/>
            <person name="Drula E."/>
            <person name="Kohler A."/>
            <person name="Sanchez-Garcia M."/>
            <person name="Andreopoulos B."/>
            <person name="Barry K.W."/>
            <person name="Bonito G."/>
            <person name="Buee M."/>
            <person name="Carver A."/>
            <person name="Chen C."/>
            <person name="Cichocki N."/>
            <person name="Clum A."/>
            <person name="Culley D."/>
            <person name="Crous P.W."/>
            <person name="Fauchery L."/>
            <person name="Girlanda M."/>
            <person name="Hayes R."/>
            <person name="Keri Z."/>
            <person name="LaButti K."/>
            <person name="Lipzen A."/>
            <person name="Lombard V."/>
            <person name="Magnuson J."/>
            <person name="Maillard F."/>
            <person name="Morin E."/>
            <person name="Murat C."/>
            <person name="Nolan M."/>
            <person name="Ohm R."/>
            <person name="Pangilinan J."/>
            <person name="Pereira M."/>
            <person name="Perotto S."/>
            <person name="Peter M."/>
            <person name="Riley R."/>
            <person name="Sitrit Y."/>
            <person name="Stielow B."/>
            <person name="Szollosi G."/>
            <person name="Zifcakova L."/>
            <person name="Stursova M."/>
            <person name="Spatafora J.W."/>
            <person name="Tedersoo L."/>
            <person name="Vaario L.-M."/>
            <person name="Yamada A."/>
            <person name="Yan M."/>
            <person name="Wang P."/>
            <person name="Xu J."/>
            <person name="Bruns T."/>
            <person name="Baldrian P."/>
            <person name="Vilgalys R."/>
            <person name="Henrissat B."/>
            <person name="Grigoriev I.V."/>
            <person name="Hibbett D."/>
            <person name="Nagy L.G."/>
            <person name="Martin F.M."/>
        </authorList>
    </citation>
    <scope>NUCLEOTIDE SEQUENCE</scope>
    <source>
        <strain evidence="4">Prilba</strain>
    </source>
</reference>
<evidence type="ECO:0000256" key="1">
    <source>
        <dbReference type="SAM" id="MobiDB-lite"/>
    </source>
</evidence>
<dbReference type="EMBL" id="WHVB01000001">
    <property type="protein sequence ID" value="KAF8486831.1"/>
    <property type="molecule type" value="Genomic_DNA"/>
</dbReference>
<dbReference type="OrthoDB" id="3219854at2759"/>
<feature type="transmembrane region" description="Helical" evidence="2">
    <location>
        <begin position="311"/>
        <end position="331"/>
    </location>
</feature>
<dbReference type="InterPro" id="IPR045338">
    <property type="entry name" value="DUF6535"/>
</dbReference>
<proteinExistence type="predicted"/>
<keyword evidence="2" id="KW-0812">Transmembrane</keyword>
<feature type="transmembrane region" description="Helical" evidence="2">
    <location>
        <begin position="279"/>
        <end position="299"/>
    </location>
</feature>
<feature type="transmembrane region" description="Helical" evidence="2">
    <location>
        <begin position="138"/>
        <end position="155"/>
    </location>
</feature>